<evidence type="ECO:0000313" key="7">
    <source>
        <dbReference type="EMBL" id="KAL3688355.1"/>
    </source>
</evidence>
<protein>
    <submittedName>
        <fullName evidence="7">Uncharacterized protein</fullName>
    </submittedName>
</protein>
<organism evidence="7 8">
    <name type="scientific">Riccia sorocarpa</name>
    <dbReference type="NCBI Taxonomy" id="122646"/>
    <lineage>
        <taxon>Eukaryota</taxon>
        <taxon>Viridiplantae</taxon>
        <taxon>Streptophyta</taxon>
        <taxon>Embryophyta</taxon>
        <taxon>Marchantiophyta</taxon>
        <taxon>Marchantiopsida</taxon>
        <taxon>Marchantiidae</taxon>
        <taxon>Marchantiales</taxon>
        <taxon>Ricciaceae</taxon>
        <taxon>Riccia</taxon>
    </lineage>
</organism>
<dbReference type="GO" id="GO:0005783">
    <property type="term" value="C:endoplasmic reticulum"/>
    <property type="evidence" value="ECO:0007669"/>
    <property type="project" value="UniProtKB-SubCell"/>
</dbReference>
<reference evidence="7 8" key="1">
    <citation type="submission" date="2024-09" db="EMBL/GenBank/DDBJ databases">
        <title>Chromosome-scale assembly of Riccia sorocarpa.</title>
        <authorList>
            <person name="Paukszto L."/>
        </authorList>
    </citation>
    <scope>NUCLEOTIDE SEQUENCE [LARGE SCALE GENOMIC DNA]</scope>
    <source>
        <strain evidence="7">LP-2024</strain>
        <tissue evidence="7">Aerial parts of the thallus</tissue>
    </source>
</reference>
<name>A0ABD3HDV3_9MARC</name>
<dbReference type="Proteomes" id="UP001633002">
    <property type="component" value="Unassembled WGS sequence"/>
</dbReference>
<comment type="subcellular location">
    <subcellularLocation>
        <location evidence="2">Endoplasmic reticulum</location>
    </subcellularLocation>
    <subcellularLocation>
        <location evidence="3">Membrane</location>
    </subcellularLocation>
    <subcellularLocation>
        <location evidence="1">Mitochondrion</location>
    </subcellularLocation>
</comment>
<dbReference type="GO" id="GO:0005739">
    <property type="term" value="C:mitochondrion"/>
    <property type="evidence" value="ECO:0007669"/>
    <property type="project" value="UniProtKB-SubCell"/>
</dbReference>
<keyword evidence="6" id="KW-0472">Membrane</keyword>
<evidence type="ECO:0000256" key="2">
    <source>
        <dbReference type="ARBA" id="ARBA00004240"/>
    </source>
</evidence>
<dbReference type="PANTHER" id="PTHR48182:SF2">
    <property type="entry name" value="PROTEIN SERAC1"/>
    <property type="match status" value="1"/>
</dbReference>
<evidence type="ECO:0000256" key="6">
    <source>
        <dbReference type="ARBA" id="ARBA00023136"/>
    </source>
</evidence>
<evidence type="ECO:0000256" key="4">
    <source>
        <dbReference type="ARBA" id="ARBA00022824"/>
    </source>
</evidence>
<accession>A0ABD3HDV3</accession>
<keyword evidence="8" id="KW-1185">Reference proteome</keyword>
<dbReference type="InterPro" id="IPR052374">
    <property type="entry name" value="SERAC1"/>
</dbReference>
<proteinExistence type="predicted"/>
<comment type="caution">
    <text evidence="7">The sequence shown here is derived from an EMBL/GenBank/DDBJ whole genome shotgun (WGS) entry which is preliminary data.</text>
</comment>
<dbReference type="GO" id="GO:0016020">
    <property type="term" value="C:membrane"/>
    <property type="evidence" value="ECO:0007669"/>
    <property type="project" value="UniProtKB-SubCell"/>
</dbReference>
<evidence type="ECO:0000256" key="1">
    <source>
        <dbReference type="ARBA" id="ARBA00004173"/>
    </source>
</evidence>
<evidence type="ECO:0000256" key="5">
    <source>
        <dbReference type="ARBA" id="ARBA00023128"/>
    </source>
</evidence>
<keyword evidence="5" id="KW-0496">Mitochondrion</keyword>
<evidence type="ECO:0000313" key="8">
    <source>
        <dbReference type="Proteomes" id="UP001633002"/>
    </source>
</evidence>
<gene>
    <name evidence="7" type="ORF">R1sor_014664</name>
</gene>
<sequence>MAARYPSGTRVHDSLYSLYKPPDPNAAFVFFDGIEHEACVNMHIKAWDDEFRDLLAKNLAQELISYGNISQVGLPIVLIGYDLRGLVLKALCDYLDSEPVDVKRRGVFGVFLKNLRGISYFSTPHQRTQSGEGSDLDGELVEYVKLLNAKTAQMNGKFQNIRKERKWKTGRVGHLLKD</sequence>
<dbReference type="EMBL" id="JBJQOH010000004">
    <property type="protein sequence ID" value="KAL3688355.1"/>
    <property type="molecule type" value="Genomic_DNA"/>
</dbReference>
<dbReference type="AlphaFoldDB" id="A0ABD3HDV3"/>
<keyword evidence="4" id="KW-0256">Endoplasmic reticulum</keyword>
<evidence type="ECO:0000256" key="3">
    <source>
        <dbReference type="ARBA" id="ARBA00004370"/>
    </source>
</evidence>
<dbReference type="PANTHER" id="PTHR48182">
    <property type="entry name" value="PROTEIN SERAC1"/>
    <property type="match status" value="1"/>
</dbReference>